<evidence type="ECO:0000313" key="2">
    <source>
        <dbReference type="EMBL" id="PAT35185.1"/>
    </source>
</evidence>
<proteinExistence type="predicted"/>
<accession>A0A2A2A9I2</accession>
<reference evidence="2 3" key="1">
    <citation type="submission" date="2017-08" db="EMBL/GenBank/DDBJ databases">
        <title>WGS of Clinical strains of the CDC Group NO-1 linked to zoonotic infections in humans.</title>
        <authorList>
            <person name="Bernier A.-M."/>
            <person name="Bernard K."/>
        </authorList>
    </citation>
    <scope>NUCLEOTIDE SEQUENCE [LARGE SCALE GENOMIC DNA]</scope>
    <source>
        <strain evidence="2 3">NML03-0146</strain>
    </source>
</reference>
<dbReference type="Proteomes" id="UP000217999">
    <property type="component" value="Unassembled WGS sequence"/>
</dbReference>
<sequence length="75" mass="8372">MSPIEAQLPLLRALRPGPLACRWNLHRPATTPAKAPRRNTPRSATCKTPTLPPAPTSPASYRHLRRRAKCLCDHQ</sequence>
<organism evidence="2 3">
    <name type="scientific">Vandammella animalimorsus</name>
    <dbReference type="NCBI Taxonomy" id="2029117"/>
    <lineage>
        <taxon>Bacteria</taxon>
        <taxon>Pseudomonadati</taxon>
        <taxon>Pseudomonadota</taxon>
        <taxon>Betaproteobacteria</taxon>
        <taxon>Burkholderiales</taxon>
        <taxon>Comamonadaceae</taxon>
        <taxon>Vandammella</taxon>
    </lineage>
</organism>
<evidence type="ECO:0000256" key="1">
    <source>
        <dbReference type="SAM" id="MobiDB-lite"/>
    </source>
</evidence>
<comment type="caution">
    <text evidence="2">The sequence shown here is derived from an EMBL/GenBank/DDBJ whole genome shotgun (WGS) entry which is preliminary data.</text>
</comment>
<dbReference type="AlphaFoldDB" id="A0A2A2A9I2"/>
<gene>
    <name evidence="2" type="ORF">CK620_04580</name>
</gene>
<evidence type="ECO:0000313" key="3">
    <source>
        <dbReference type="Proteomes" id="UP000217999"/>
    </source>
</evidence>
<protein>
    <submittedName>
        <fullName evidence="2">Uncharacterized protein</fullName>
    </submittedName>
</protein>
<name>A0A2A2A9I2_9BURK</name>
<dbReference type="EMBL" id="NSJF01000002">
    <property type="protein sequence ID" value="PAT35185.1"/>
    <property type="molecule type" value="Genomic_DNA"/>
</dbReference>
<feature type="region of interest" description="Disordered" evidence="1">
    <location>
        <begin position="25"/>
        <end position="61"/>
    </location>
</feature>